<evidence type="ECO:0000313" key="1">
    <source>
        <dbReference type="EMBL" id="KAF7376682.1"/>
    </source>
</evidence>
<dbReference type="Proteomes" id="UP000623467">
    <property type="component" value="Unassembled WGS sequence"/>
</dbReference>
<proteinExistence type="predicted"/>
<dbReference type="Gene3D" id="3.80.10.10">
    <property type="entry name" value="Ribonuclease Inhibitor"/>
    <property type="match status" value="1"/>
</dbReference>
<evidence type="ECO:0008006" key="3">
    <source>
        <dbReference type="Google" id="ProtNLM"/>
    </source>
</evidence>
<dbReference type="AlphaFoldDB" id="A0A8H6ZFC9"/>
<protein>
    <recommendedName>
        <fullName evidence="3">F-box domain-containing protein</fullName>
    </recommendedName>
</protein>
<sequence length="508" mass="56634">MSSPFASKLGTNYRPVDAEILEIQALLVEPLSRLRSLDDRIADLQKAIDELAQERAGVKAYVDAHQALLSPIRRLPLDILQEIFVACLPTHRNCLMEGRYASRLLVYGPGSISLSRHVRIGRHLFTAPARQSRRSGWRSPKRGWRAPRGVPLSISLHGASRPNPAPPGYSSTSVFLQALIPFASRWHDVSLLVSSSDLDSLSSITENDVPLLKVLEIQEMYDSLEVAEWGFPGLLRAPNISSFACSSNPVAFPLRWQQLQSLSISSAWEHSVTSEMAIQIFSRCPRLRTCRLVITDTDTFSASDGPVLELSSLHSLHITSIGSPIHRAGGFFNRISLPELRHLRIHVVSRSGTANYTYFPFLTISPRLEVLELDMNDQTLEDLVRTLPPTVQRLKLHCAHHHAEACLPQLLEALTPFPARWFICPSLEELHLISCSSLSDQALLDLIRARMALEQPTLRRVEIGFTRAMQLDIRPDIQSFLDAGLELVTTYIPPPALMASPWDGLAEG</sequence>
<dbReference type="EMBL" id="JACAZH010000001">
    <property type="protein sequence ID" value="KAF7376682.1"/>
    <property type="molecule type" value="Genomic_DNA"/>
</dbReference>
<organism evidence="1 2">
    <name type="scientific">Mycena sanguinolenta</name>
    <dbReference type="NCBI Taxonomy" id="230812"/>
    <lineage>
        <taxon>Eukaryota</taxon>
        <taxon>Fungi</taxon>
        <taxon>Dikarya</taxon>
        <taxon>Basidiomycota</taxon>
        <taxon>Agaricomycotina</taxon>
        <taxon>Agaricomycetes</taxon>
        <taxon>Agaricomycetidae</taxon>
        <taxon>Agaricales</taxon>
        <taxon>Marasmiineae</taxon>
        <taxon>Mycenaceae</taxon>
        <taxon>Mycena</taxon>
    </lineage>
</organism>
<gene>
    <name evidence="1" type="ORF">MSAN_00085200</name>
</gene>
<keyword evidence="2" id="KW-1185">Reference proteome</keyword>
<accession>A0A8H6ZFC9</accession>
<dbReference type="OrthoDB" id="3365698at2759"/>
<name>A0A8H6ZFC9_9AGAR</name>
<dbReference type="SUPFAM" id="SSF52047">
    <property type="entry name" value="RNI-like"/>
    <property type="match status" value="1"/>
</dbReference>
<reference evidence="1" key="1">
    <citation type="submission" date="2020-05" db="EMBL/GenBank/DDBJ databases">
        <title>Mycena genomes resolve the evolution of fungal bioluminescence.</title>
        <authorList>
            <person name="Tsai I.J."/>
        </authorList>
    </citation>
    <scope>NUCLEOTIDE SEQUENCE</scope>
    <source>
        <strain evidence="1">160909Yilan</strain>
    </source>
</reference>
<evidence type="ECO:0000313" key="2">
    <source>
        <dbReference type="Proteomes" id="UP000623467"/>
    </source>
</evidence>
<dbReference type="InterPro" id="IPR032675">
    <property type="entry name" value="LRR_dom_sf"/>
</dbReference>
<comment type="caution">
    <text evidence="1">The sequence shown here is derived from an EMBL/GenBank/DDBJ whole genome shotgun (WGS) entry which is preliminary data.</text>
</comment>